<evidence type="ECO:0000259" key="8">
    <source>
        <dbReference type="Pfam" id="PF06808"/>
    </source>
</evidence>
<dbReference type="NCBIfam" id="TIGR00786">
    <property type="entry name" value="dctM"/>
    <property type="match status" value="1"/>
</dbReference>
<evidence type="ECO:0000256" key="3">
    <source>
        <dbReference type="ARBA" id="ARBA00022519"/>
    </source>
</evidence>
<dbReference type="Pfam" id="PF06808">
    <property type="entry name" value="DctM"/>
    <property type="match status" value="1"/>
</dbReference>
<feature type="transmembrane region" description="Helical" evidence="7">
    <location>
        <begin position="172"/>
        <end position="193"/>
    </location>
</feature>
<evidence type="ECO:0000256" key="6">
    <source>
        <dbReference type="ARBA" id="ARBA00023136"/>
    </source>
</evidence>
<evidence type="ECO:0000313" key="9">
    <source>
        <dbReference type="EMBL" id="HIZ35755.1"/>
    </source>
</evidence>
<dbReference type="EMBL" id="DXBY01000139">
    <property type="protein sequence ID" value="HIZ35755.1"/>
    <property type="molecule type" value="Genomic_DNA"/>
</dbReference>
<feature type="transmembrane region" description="Helical" evidence="7">
    <location>
        <begin position="214"/>
        <end position="236"/>
    </location>
</feature>
<evidence type="ECO:0000256" key="4">
    <source>
        <dbReference type="ARBA" id="ARBA00022692"/>
    </source>
</evidence>
<evidence type="ECO:0000313" key="10">
    <source>
        <dbReference type="Proteomes" id="UP000824037"/>
    </source>
</evidence>
<accession>A0A9D2EE60</accession>
<comment type="caution">
    <text evidence="9">The sequence shown here is derived from an EMBL/GenBank/DDBJ whole genome shotgun (WGS) entry which is preliminary data.</text>
</comment>
<feature type="transmembrane region" description="Helical" evidence="7">
    <location>
        <begin position="306"/>
        <end position="326"/>
    </location>
</feature>
<dbReference type="GO" id="GO:0022857">
    <property type="term" value="F:transmembrane transporter activity"/>
    <property type="evidence" value="ECO:0007669"/>
    <property type="project" value="TreeGrafter"/>
</dbReference>
<dbReference type="PANTHER" id="PTHR33362">
    <property type="entry name" value="SIALIC ACID TRAP TRANSPORTER PERMEASE PROTEIN SIAT-RELATED"/>
    <property type="match status" value="1"/>
</dbReference>
<feature type="transmembrane region" description="Helical" evidence="7">
    <location>
        <begin position="358"/>
        <end position="381"/>
    </location>
</feature>
<dbReference type="PANTHER" id="PTHR33362:SF2">
    <property type="entry name" value="TRAP TRANSPORTER LARGE PERMEASE PROTEIN"/>
    <property type="match status" value="1"/>
</dbReference>
<name>A0A9D2EE60_9MICO</name>
<evidence type="ECO:0000256" key="5">
    <source>
        <dbReference type="ARBA" id="ARBA00022989"/>
    </source>
</evidence>
<feature type="transmembrane region" description="Helical" evidence="7">
    <location>
        <begin position="393"/>
        <end position="420"/>
    </location>
</feature>
<keyword evidence="5 7" id="KW-1133">Transmembrane helix</keyword>
<evidence type="ECO:0000256" key="2">
    <source>
        <dbReference type="ARBA" id="ARBA00022475"/>
    </source>
</evidence>
<sequence length="425" mass="44440">MTVVALSLLAIFIVLCLLRVPIAFSLMLACVPFFLMADRLNLELLTQRAYSGVDSFVLLAVPFFILAGAIMNASKVTDRLLTLAQALVGWVRGGLGMVNVAASMGFGGVSGSSTADVAGLGSILIPQMQRRGYTAGFAVGITAASAVIGTIIPPSIQMVVWGSLTNTSIGAMFLGGAIPGIAIGVGMMGVAYLQARRHGYPRESRPPFRDVLVALRDSALALVMIVIVLGGIVGGFVTATEAAVLAVLYALFLGLVVYRTIKIRDLPRILREAALLTALPLFALAAAAVFAYLLAFYRIPFIFEDALADVPSWAILWVVVLIFLVLGTFLDALPAMAIMIPVLAPAVTAAGVDPVHYGVVAVLALAFGLITPPYGLCLLLAAKIGKIPVARAIGPMLPFAAVIIGVIVLAVLFPQFVLWLPGLGS</sequence>
<feature type="transmembrane region" description="Helical" evidence="7">
    <location>
        <begin position="49"/>
        <end position="71"/>
    </location>
</feature>
<feature type="transmembrane region" description="Helical" evidence="7">
    <location>
        <begin position="132"/>
        <end position="152"/>
    </location>
</feature>
<keyword evidence="2" id="KW-1003">Cell membrane</keyword>
<comment type="subcellular location">
    <subcellularLocation>
        <location evidence="1">Cell inner membrane</location>
        <topology evidence="1">Multi-pass membrane protein</topology>
    </subcellularLocation>
</comment>
<feature type="transmembrane region" description="Helical" evidence="7">
    <location>
        <begin position="333"/>
        <end position="352"/>
    </location>
</feature>
<keyword evidence="4 7" id="KW-0812">Transmembrane</keyword>
<feature type="domain" description="TRAP C4-dicarboxylate transport system permease DctM subunit" evidence="8">
    <location>
        <begin position="9"/>
        <end position="416"/>
    </location>
</feature>
<dbReference type="InterPro" id="IPR004681">
    <property type="entry name" value="TRAP_DctM"/>
</dbReference>
<keyword evidence="3" id="KW-0997">Cell inner membrane</keyword>
<dbReference type="Proteomes" id="UP000824037">
    <property type="component" value="Unassembled WGS sequence"/>
</dbReference>
<gene>
    <name evidence="9" type="ORF">H9815_08245</name>
</gene>
<proteinExistence type="predicted"/>
<organism evidence="9 10">
    <name type="scientific">Candidatus Ruania gallistercoris</name>
    <dbReference type="NCBI Taxonomy" id="2838746"/>
    <lineage>
        <taxon>Bacteria</taxon>
        <taxon>Bacillati</taxon>
        <taxon>Actinomycetota</taxon>
        <taxon>Actinomycetes</taxon>
        <taxon>Micrococcales</taxon>
        <taxon>Ruaniaceae</taxon>
        <taxon>Ruania</taxon>
    </lineage>
</organism>
<feature type="transmembrane region" description="Helical" evidence="7">
    <location>
        <begin position="242"/>
        <end position="261"/>
    </location>
</feature>
<protein>
    <submittedName>
        <fullName evidence="9">TRAP transporter large permease</fullName>
    </submittedName>
</protein>
<keyword evidence="6 7" id="KW-0472">Membrane</keyword>
<dbReference type="GO" id="GO:0005886">
    <property type="term" value="C:plasma membrane"/>
    <property type="evidence" value="ECO:0007669"/>
    <property type="project" value="UniProtKB-SubCell"/>
</dbReference>
<dbReference type="InterPro" id="IPR010656">
    <property type="entry name" value="DctM"/>
</dbReference>
<evidence type="ECO:0000256" key="1">
    <source>
        <dbReference type="ARBA" id="ARBA00004429"/>
    </source>
</evidence>
<evidence type="ECO:0000256" key="7">
    <source>
        <dbReference type="SAM" id="Phobius"/>
    </source>
</evidence>
<reference evidence="9" key="1">
    <citation type="journal article" date="2021" name="PeerJ">
        <title>Extensive microbial diversity within the chicken gut microbiome revealed by metagenomics and culture.</title>
        <authorList>
            <person name="Gilroy R."/>
            <person name="Ravi A."/>
            <person name="Getino M."/>
            <person name="Pursley I."/>
            <person name="Horton D.L."/>
            <person name="Alikhan N.F."/>
            <person name="Baker D."/>
            <person name="Gharbi K."/>
            <person name="Hall N."/>
            <person name="Watson M."/>
            <person name="Adriaenssens E.M."/>
            <person name="Foster-Nyarko E."/>
            <person name="Jarju S."/>
            <person name="Secka A."/>
            <person name="Antonio M."/>
            <person name="Oren A."/>
            <person name="Chaudhuri R.R."/>
            <person name="La Ragione R."/>
            <person name="Hildebrand F."/>
            <person name="Pallen M.J."/>
        </authorList>
    </citation>
    <scope>NUCLEOTIDE SEQUENCE</scope>
    <source>
        <strain evidence="9">ChiGjej4B4-7305</strain>
    </source>
</reference>
<feature type="transmembrane region" description="Helical" evidence="7">
    <location>
        <begin position="273"/>
        <end position="294"/>
    </location>
</feature>
<dbReference type="PIRSF" id="PIRSF006066">
    <property type="entry name" value="HI0050"/>
    <property type="match status" value="1"/>
</dbReference>
<reference evidence="9" key="2">
    <citation type="submission" date="2021-04" db="EMBL/GenBank/DDBJ databases">
        <authorList>
            <person name="Gilroy R."/>
        </authorList>
    </citation>
    <scope>NUCLEOTIDE SEQUENCE</scope>
    <source>
        <strain evidence="9">ChiGjej4B4-7305</strain>
    </source>
</reference>
<dbReference type="AlphaFoldDB" id="A0A9D2EE60"/>